<comment type="caution">
    <text evidence="1">The sequence shown here is derived from an EMBL/GenBank/DDBJ whole genome shotgun (WGS) entry which is preliminary data.</text>
</comment>
<reference evidence="1 2" key="1">
    <citation type="journal article" date="2019" name="Commun. Biol.">
        <title>The bagworm genome reveals a unique fibroin gene that provides high tensile strength.</title>
        <authorList>
            <person name="Kono N."/>
            <person name="Nakamura H."/>
            <person name="Ohtoshi R."/>
            <person name="Tomita M."/>
            <person name="Numata K."/>
            <person name="Arakawa K."/>
        </authorList>
    </citation>
    <scope>NUCLEOTIDE SEQUENCE [LARGE SCALE GENOMIC DNA]</scope>
</reference>
<dbReference type="EMBL" id="BGZK01001371">
    <property type="protein sequence ID" value="GBP78487.1"/>
    <property type="molecule type" value="Genomic_DNA"/>
</dbReference>
<proteinExistence type="predicted"/>
<keyword evidence="2" id="KW-1185">Reference proteome</keyword>
<accession>A0A4C1YVQ4</accession>
<evidence type="ECO:0000313" key="2">
    <source>
        <dbReference type="Proteomes" id="UP000299102"/>
    </source>
</evidence>
<gene>
    <name evidence="1" type="ORF">EVAR_67241_1</name>
</gene>
<evidence type="ECO:0000313" key="1">
    <source>
        <dbReference type="EMBL" id="GBP78487.1"/>
    </source>
</evidence>
<name>A0A4C1YVQ4_EUMVA</name>
<dbReference type="Proteomes" id="UP000299102">
    <property type="component" value="Unassembled WGS sequence"/>
</dbReference>
<dbReference type="AlphaFoldDB" id="A0A4C1YVQ4"/>
<sequence length="191" mass="21672">MILQQLIEKSSDVSRPAELVCRIAEIMIRFVHEPAPPRPTRARAADANTRQDVAPALTPTDAVVPNILCYYAGDFSRENPVLGFRHTSWMYLMYLFWSEVTRAGACRAAEGAARQARARVRQRAFRGNCRFYTASTPPRAPTARRLAAEPPRHIRCSYNGTLLPCYRLLLMRAYYLNVKSDYLNRSPTHAA</sequence>
<protein>
    <submittedName>
        <fullName evidence="1">Uncharacterized protein</fullName>
    </submittedName>
</protein>
<organism evidence="1 2">
    <name type="scientific">Eumeta variegata</name>
    <name type="common">Bagworm moth</name>
    <name type="synonym">Eumeta japonica</name>
    <dbReference type="NCBI Taxonomy" id="151549"/>
    <lineage>
        <taxon>Eukaryota</taxon>
        <taxon>Metazoa</taxon>
        <taxon>Ecdysozoa</taxon>
        <taxon>Arthropoda</taxon>
        <taxon>Hexapoda</taxon>
        <taxon>Insecta</taxon>
        <taxon>Pterygota</taxon>
        <taxon>Neoptera</taxon>
        <taxon>Endopterygota</taxon>
        <taxon>Lepidoptera</taxon>
        <taxon>Glossata</taxon>
        <taxon>Ditrysia</taxon>
        <taxon>Tineoidea</taxon>
        <taxon>Psychidae</taxon>
        <taxon>Oiketicinae</taxon>
        <taxon>Eumeta</taxon>
    </lineage>
</organism>